<feature type="compositionally biased region" description="Basic and acidic residues" evidence="1">
    <location>
        <begin position="34"/>
        <end position="58"/>
    </location>
</feature>
<gene>
    <name evidence="3" type="ORF">XNOV1_A007381</name>
</gene>
<feature type="chain" id="PRO_5043920190" evidence="2">
    <location>
        <begin position="16"/>
        <end position="96"/>
    </location>
</feature>
<feature type="signal peptide" evidence="2">
    <location>
        <begin position="1"/>
        <end position="15"/>
    </location>
</feature>
<dbReference type="Proteomes" id="UP001178508">
    <property type="component" value="Chromosome 8"/>
</dbReference>
<keyword evidence="4" id="KW-1185">Reference proteome</keyword>
<dbReference type="EMBL" id="OY660871">
    <property type="protein sequence ID" value="CAJ1061234.1"/>
    <property type="molecule type" value="Genomic_DNA"/>
</dbReference>
<evidence type="ECO:0000313" key="3">
    <source>
        <dbReference type="EMBL" id="CAJ1061234.1"/>
    </source>
</evidence>
<feature type="region of interest" description="Disordered" evidence="1">
    <location>
        <begin position="17"/>
        <end position="58"/>
    </location>
</feature>
<protein>
    <submittedName>
        <fullName evidence="3">Uncharacterized protein</fullName>
    </submittedName>
</protein>
<keyword evidence="2" id="KW-0732">Signal</keyword>
<accession>A0AAV1FJR7</accession>
<proteinExistence type="predicted"/>
<name>A0AAV1FJR7_XYRNO</name>
<reference evidence="3" key="1">
    <citation type="submission" date="2023-08" db="EMBL/GenBank/DDBJ databases">
        <authorList>
            <person name="Alioto T."/>
            <person name="Alioto T."/>
            <person name="Gomez Garrido J."/>
        </authorList>
    </citation>
    <scope>NUCLEOTIDE SEQUENCE</scope>
</reference>
<evidence type="ECO:0000256" key="2">
    <source>
        <dbReference type="SAM" id="SignalP"/>
    </source>
</evidence>
<evidence type="ECO:0000313" key="4">
    <source>
        <dbReference type="Proteomes" id="UP001178508"/>
    </source>
</evidence>
<dbReference type="AlphaFoldDB" id="A0AAV1FJR7"/>
<evidence type="ECO:0000256" key="1">
    <source>
        <dbReference type="SAM" id="MobiDB-lite"/>
    </source>
</evidence>
<organism evidence="3 4">
    <name type="scientific">Xyrichtys novacula</name>
    <name type="common">Pearly razorfish</name>
    <name type="synonym">Hemipteronotus novacula</name>
    <dbReference type="NCBI Taxonomy" id="13765"/>
    <lineage>
        <taxon>Eukaryota</taxon>
        <taxon>Metazoa</taxon>
        <taxon>Chordata</taxon>
        <taxon>Craniata</taxon>
        <taxon>Vertebrata</taxon>
        <taxon>Euteleostomi</taxon>
        <taxon>Actinopterygii</taxon>
        <taxon>Neopterygii</taxon>
        <taxon>Teleostei</taxon>
        <taxon>Neoteleostei</taxon>
        <taxon>Acanthomorphata</taxon>
        <taxon>Eupercaria</taxon>
        <taxon>Labriformes</taxon>
        <taxon>Labridae</taxon>
        <taxon>Xyrichtys</taxon>
    </lineage>
</organism>
<sequence length="96" mass="11272">MKLLMVMLDLTTAQTEPVKTDRERDQTQTFRLDSGLKETGHKETGHRETLEPKTGPDQDHEKIFRVKMKSSPKTMKLHRNHWSQNAILTVDKFIRK</sequence>